<evidence type="ECO:0000313" key="1">
    <source>
        <dbReference type="EMBL" id="GMH84360.1"/>
    </source>
</evidence>
<dbReference type="AlphaFoldDB" id="A0A9W7BAF5"/>
<reference evidence="2" key="1">
    <citation type="journal article" date="2023" name="Commun. Biol.">
        <title>Genome analysis of Parmales, the sister group of diatoms, reveals the evolutionary specialization of diatoms from phago-mixotrophs to photoautotrophs.</title>
        <authorList>
            <person name="Ban H."/>
            <person name="Sato S."/>
            <person name="Yoshikawa S."/>
            <person name="Yamada K."/>
            <person name="Nakamura Y."/>
            <person name="Ichinomiya M."/>
            <person name="Sato N."/>
            <person name="Blanc-Mathieu R."/>
            <person name="Endo H."/>
            <person name="Kuwata A."/>
            <person name="Ogata H."/>
        </authorList>
    </citation>
    <scope>NUCLEOTIDE SEQUENCE [LARGE SCALE GENOMIC DNA]</scope>
    <source>
        <strain evidence="2">NIES 3701</strain>
    </source>
</reference>
<organism evidence="1 2">
    <name type="scientific">Triparma strigata</name>
    <dbReference type="NCBI Taxonomy" id="1606541"/>
    <lineage>
        <taxon>Eukaryota</taxon>
        <taxon>Sar</taxon>
        <taxon>Stramenopiles</taxon>
        <taxon>Ochrophyta</taxon>
        <taxon>Bolidophyceae</taxon>
        <taxon>Parmales</taxon>
        <taxon>Triparmaceae</taxon>
        <taxon>Triparma</taxon>
    </lineage>
</organism>
<name>A0A9W7BAF5_9STRA</name>
<dbReference type="Proteomes" id="UP001165085">
    <property type="component" value="Unassembled WGS sequence"/>
</dbReference>
<keyword evidence="2" id="KW-1185">Reference proteome</keyword>
<accession>A0A9W7BAF5</accession>
<gene>
    <name evidence="1" type="ORF">TrST_g2098</name>
</gene>
<comment type="caution">
    <text evidence="1">The sequence shown here is derived from an EMBL/GenBank/DDBJ whole genome shotgun (WGS) entry which is preliminary data.</text>
</comment>
<protein>
    <submittedName>
        <fullName evidence="1">Uncharacterized protein</fullName>
    </submittedName>
</protein>
<proteinExistence type="predicted"/>
<sequence>MDCSSALAEDSSSVLGLFTRCLTCGSRLEGIVPDTFGRKKATLLITDFFKDSFITESDLPKDCFEDEDMAYIMEKSKAVESELLPAYFASEDGEATMQAELDELMESKYCVVDTGKVMAEYGVLLLAEFAK</sequence>
<evidence type="ECO:0000313" key="2">
    <source>
        <dbReference type="Proteomes" id="UP001165085"/>
    </source>
</evidence>
<dbReference type="EMBL" id="BRXY01000293">
    <property type="protein sequence ID" value="GMH84360.1"/>
    <property type="molecule type" value="Genomic_DNA"/>
</dbReference>